<dbReference type="InterPro" id="IPR002068">
    <property type="entry name" value="A-crystallin/Hsp20_dom"/>
</dbReference>
<proteinExistence type="inferred from homology"/>
<dbReference type="CDD" id="cd06464">
    <property type="entry name" value="ACD_sHsps-like"/>
    <property type="match status" value="1"/>
</dbReference>
<feature type="domain" description="SHSP" evidence="4">
    <location>
        <begin position="82"/>
        <end position="191"/>
    </location>
</feature>
<dbReference type="AlphaFoldDB" id="A0A7C8YPS9"/>
<sequence length="192" mass="21260">MMASKVLTCSASAVVAKKAANSGNLSSGFVPRSISFPSSSPQSKWPSSRPNSMVVKAQQDSQESAHFYSPYSWFNYKPALIDSPPYVRTPWGHTVTDKEIMMSFDMPGVEAAELEVTIVGDELNIMFKGPKDKVDALGRKITGLYDTKIQLPPNCVREQAEAEFRNGILYVRIPRMTIDRTVPIYVPVRAVV</sequence>
<dbReference type="SUPFAM" id="SSF49764">
    <property type="entry name" value="HSP20-like chaperones"/>
    <property type="match status" value="1"/>
</dbReference>
<dbReference type="Gene3D" id="2.60.40.790">
    <property type="match status" value="1"/>
</dbReference>
<reference evidence="5" key="2">
    <citation type="submission" date="2020-07" db="EMBL/GenBank/DDBJ databases">
        <authorList>
            <person name="Vera ALvarez R."/>
            <person name="Arias-Moreno D.M."/>
            <person name="Jimenez-Jacinto V."/>
            <person name="Jimenez-Bremont J.F."/>
            <person name="Swaminathan K."/>
            <person name="Moose S.P."/>
            <person name="Guerrero-Gonzalez M.L."/>
            <person name="Marino-Ramirez L."/>
            <person name="Landsman D."/>
            <person name="Rodriguez-Kessler M."/>
            <person name="Delgado-Sanchez P."/>
        </authorList>
    </citation>
    <scope>NUCLEOTIDE SEQUENCE</scope>
    <source>
        <tissue evidence="5">Cladode</tissue>
    </source>
</reference>
<organism evidence="5">
    <name type="scientific">Opuntia streptacantha</name>
    <name type="common">Prickly pear cactus</name>
    <name type="synonym">Opuntia cardona</name>
    <dbReference type="NCBI Taxonomy" id="393608"/>
    <lineage>
        <taxon>Eukaryota</taxon>
        <taxon>Viridiplantae</taxon>
        <taxon>Streptophyta</taxon>
        <taxon>Embryophyta</taxon>
        <taxon>Tracheophyta</taxon>
        <taxon>Spermatophyta</taxon>
        <taxon>Magnoliopsida</taxon>
        <taxon>eudicotyledons</taxon>
        <taxon>Gunneridae</taxon>
        <taxon>Pentapetalae</taxon>
        <taxon>Caryophyllales</taxon>
        <taxon>Cactineae</taxon>
        <taxon>Cactaceae</taxon>
        <taxon>Opuntioideae</taxon>
        <taxon>Opuntia</taxon>
    </lineage>
</organism>
<dbReference type="PANTHER" id="PTHR46733:SF4">
    <property type="entry name" value="HEAT SHOCK PROTEIN 21, CHLOROPLASTIC"/>
    <property type="match status" value="1"/>
</dbReference>
<accession>A0A7C8YPS9</accession>
<comment type="similarity">
    <text evidence="2 3">Belongs to the small heat shock protein (HSP20) family.</text>
</comment>
<dbReference type="EMBL" id="GISG01043244">
    <property type="protein sequence ID" value="MBA4623537.1"/>
    <property type="molecule type" value="Transcribed_RNA"/>
</dbReference>
<dbReference type="GO" id="GO:0009408">
    <property type="term" value="P:response to heat"/>
    <property type="evidence" value="ECO:0007669"/>
    <property type="project" value="InterPro"/>
</dbReference>
<dbReference type="InterPro" id="IPR044587">
    <property type="entry name" value="HSP21-like"/>
</dbReference>
<dbReference type="Pfam" id="PF00011">
    <property type="entry name" value="HSP20"/>
    <property type="match status" value="1"/>
</dbReference>
<evidence type="ECO:0000256" key="2">
    <source>
        <dbReference type="PROSITE-ProRule" id="PRU00285"/>
    </source>
</evidence>
<evidence type="ECO:0000256" key="3">
    <source>
        <dbReference type="RuleBase" id="RU003616"/>
    </source>
</evidence>
<evidence type="ECO:0000259" key="4">
    <source>
        <dbReference type="PROSITE" id="PS01031"/>
    </source>
</evidence>
<dbReference type="PROSITE" id="PS01031">
    <property type="entry name" value="SHSP"/>
    <property type="match status" value="1"/>
</dbReference>
<name>A0A7C8YPS9_OPUST</name>
<keyword evidence="1" id="KW-0346">Stress response</keyword>
<reference evidence="5" key="1">
    <citation type="journal article" date="2013" name="J. Plant Res.">
        <title>Effect of fungi and light on seed germination of three Opuntia species from semiarid lands of central Mexico.</title>
        <authorList>
            <person name="Delgado-Sanchez P."/>
            <person name="Jimenez-Bremont J.F."/>
            <person name="Guerrero-Gonzalez Mde L."/>
            <person name="Flores J."/>
        </authorList>
    </citation>
    <scope>NUCLEOTIDE SEQUENCE</scope>
    <source>
        <tissue evidence="5">Cladode</tissue>
    </source>
</reference>
<dbReference type="PANTHER" id="PTHR46733">
    <property type="entry name" value="26.5 KDA HEAT SHOCK PROTEIN, MITOCHONDRIAL"/>
    <property type="match status" value="1"/>
</dbReference>
<evidence type="ECO:0000256" key="1">
    <source>
        <dbReference type="ARBA" id="ARBA00023016"/>
    </source>
</evidence>
<dbReference type="InterPro" id="IPR008978">
    <property type="entry name" value="HSP20-like_chaperone"/>
</dbReference>
<evidence type="ECO:0000313" key="5">
    <source>
        <dbReference type="EMBL" id="MBA4623537.1"/>
    </source>
</evidence>
<protein>
    <recommendedName>
        <fullName evidence="4">SHSP domain-containing protein</fullName>
    </recommendedName>
</protein>